<reference evidence="3 4" key="1">
    <citation type="submission" date="2022-10" db="EMBL/GenBank/DDBJ databases">
        <authorList>
            <person name="Xie J."/>
            <person name="Shen N."/>
        </authorList>
    </citation>
    <scope>NUCLEOTIDE SEQUENCE [LARGE SCALE GENOMIC DNA]</scope>
    <source>
        <strain evidence="3 4">YIM65594</strain>
    </source>
</reference>
<evidence type="ECO:0000259" key="2">
    <source>
        <dbReference type="Pfam" id="PF01575"/>
    </source>
</evidence>
<organism evidence="3 4">
    <name type="scientific">Streptomyces endophyticus</name>
    <dbReference type="NCBI Taxonomy" id="714166"/>
    <lineage>
        <taxon>Bacteria</taxon>
        <taxon>Bacillati</taxon>
        <taxon>Actinomycetota</taxon>
        <taxon>Actinomycetes</taxon>
        <taxon>Kitasatosporales</taxon>
        <taxon>Streptomycetaceae</taxon>
        <taxon>Streptomyces</taxon>
    </lineage>
</organism>
<dbReference type="SUPFAM" id="SSF54637">
    <property type="entry name" value="Thioesterase/thiol ester dehydrase-isomerase"/>
    <property type="match status" value="1"/>
</dbReference>
<protein>
    <submittedName>
        <fullName evidence="3">MaoC family dehydratase</fullName>
    </submittedName>
</protein>
<dbReference type="Proteomes" id="UP001354931">
    <property type="component" value="Unassembled WGS sequence"/>
</dbReference>
<dbReference type="InterPro" id="IPR029069">
    <property type="entry name" value="HotDog_dom_sf"/>
</dbReference>
<comment type="similarity">
    <text evidence="1">Belongs to the enoyl-CoA hydratase/isomerase family.</text>
</comment>
<evidence type="ECO:0000313" key="4">
    <source>
        <dbReference type="Proteomes" id="UP001354931"/>
    </source>
</evidence>
<keyword evidence="4" id="KW-1185">Reference proteome</keyword>
<dbReference type="RefSeq" id="WP_326014054.1">
    <property type="nucleotide sequence ID" value="NZ_JAOZYC010000004.1"/>
</dbReference>
<dbReference type="Pfam" id="PF01575">
    <property type="entry name" value="MaoC_dehydratas"/>
    <property type="match status" value="1"/>
</dbReference>
<dbReference type="Gene3D" id="3.10.129.10">
    <property type="entry name" value="Hotdog Thioesterase"/>
    <property type="match status" value="1"/>
</dbReference>
<proteinExistence type="inferred from homology"/>
<dbReference type="CDD" id="cd03455">
    <property type="entry name" value="SAV4209"/>
    <property type="match status" value="1"/>
</dbReference>
<accession>A0ABU6EYY0</accession>
<evidence type="ECO:0000256" key="1">
    <source>
        <dbReference type="ARBA" id="ARBA00005254"/>
    </source>
</evidence>
<sequence>MKVGDELEPLTIPITRTLIVSGAIASRDYQDVHHDAELAHKKGSPDIFMNILTTNGLVGRYITDHFGPDAVLRKVAIRLGAPNYPGDTMVLSGTIAEVEGDTAQVKVVGRNGIGSHVTGTVTVVVPEGSAA</sequence>
<evidence type="ECO:0000313" key="3">
    <source>
        <dbReference type="EMBL" id="MEB8336420.1"/>
    </source>
</evidence>
<name>A0ABU6EYY0_9ACTN</name>
<gene>
    <name evidence="3" type="ORF">OKJ99_02640</name>
</gene>
<dbReference type="EMBL" id="JAOZYC010000004">
    <property type="protein sequence ID" value="MEB8336420.1"/>
    <property type="molecule type" value="Genomic_DNA"/>
</dbReference>
<comment type="caution">
    <text evidence="3">The sequence shown here is derived from an EMBL/GenBank/DDBJ whole genome shotgun (WGS) entry which is preliminary data.</text>
</comment>
<dbReference type="InterPro" id="IPR002539">
    <property type="entry name" value="MaoC-like_dom"/>
</dbReference>
<feature type="domain" description="MaoC-like" evidence="2">
    <location>
        <begin position="5"/>
        <end position="110"/>
    </location>
</feature>